<comment type="caution">
    <text evidence="10">The sequence shown here is derived from an EMBL/GenBank/DDBJ whole genome shotgun (WGS) entry which is preliminary data.</text>
</comment>
<keyword evidence="4 5" id="KW-0175">Coiled coil</keyword>
<dbReference type="Gene3D" id="6.10.140.1990">
    <property type="match status" value="1"/>
</dbReference>
<dbReference type="PANTHER" id="PTHR30469">
    <property type="entry name" value="MULTIDRUG RESISTANCE PROTEIN MDTA"/>
    <property type="match status" value="1"/>
</dbReference>
<reference evidence="10 11" key="1">
    <citation type="submission" date="2015-11" db="EMBL/GenBank/DDBJ databases">
        <title>Expanding the genomic diversity of Burkholderia species for the development of highly accurate diagnostics.</title>
        <authorList>
            <person name="Sahl J."/>
            <person name="Keim P."/>
            <person name="Wagner D."/>
        </authorList>
    </citation>
    <scope>NUCLEOTIDE SEQUENCE [LARGE SCALE GENOMIC DNA]</scope>
    <source>
        <strain evidence="10 11">MSMB793WGS</strain>
    </source>
</reference>
<dbReference type="NCBIfam" id="TIGR01730">
    <property type="entry name" value="RND_mfp"/>
    <property type="match status" value="1"/>
</dbReference>
<dbReference type="InterPro" id="IPR058625">
    <property type="entry name" value="MdtA-like_BSH"/>
</dbReference>
<dbReference type="Pfam" id="PF25944">
    <property type="entry name" value="Beta-barrel_RND"/>
    <property type="match status" value="1"/>
</dbReference>
<evidence type="ECO:0000313" key="11">
    <source>
        <dbReference type="Proteomes" id="UP000068016"/>
    </source>
</evidence>
<evidence type="ECO:0000256" key="2">
    <source>
        <dbReference type="ARBA" id="ARBA00009477"/>
    </source>
</evidence>
<dbReference type="PANTHER" id="PTHR30469:SF33">
    <property type="entry name" value="SLR1207 PROTEIN"/>
    <property type="match status" value="1"/>
</dbReference>
<dbReference type="InterPro" id="IPR058627">
    <property type="entry name" value="MdtA-like_C"/>
</dbReference>
<evidence type="ECO:0000256" key="4">
    <source>
        <dbReference type="ARBA" id="ARBA00023054"/>
    </source>
</evidence>
<keyword evidence="6" id="KW-0472">Membrane</keyword>
<sequence>MTSFALSIRGRQIFFWIIAVCLITFAALVWRFGHESSTQPYLTAPVTRMNIEATVLATGTLHPSQQTTVNSRVTGPLTSLHVKIGDHVRRGQILAEVDSANQRNDLQAAAGKLADLRAQRDARRATLRQHQHEAQRQAYLLAHDASTSANLEMARTDAEVSAAGVRSLDAQIVVAQAVLESAHVNLSNTRVAAPIDGEILSIKMREGQIITATAPTILSIGRLDQMTVQVRIPEADVVRVKPGMPVHFTVLGLPDQRFEGALRTIEPEVMQSESQQRSAAESGAIYYNGLFDVLNPARLLYPSMTAQVSILIGRANDTLTVPAAALSRRLAPDRFEVHVLQANGRVASRIVKIGITNDTSVQVLDGLKEHENVIIGNLESVERTSK</sequence>
<organism evidence="10 11">
    <name type="scientific">Burkholderia territorii</name>
    <dbReference type="NCBI Taxonomy" id="1503055"/>
    <lineage>
        <taxon>Bacteria</taxon>
        <taxon>Pseudomonadati</taxon>
        <taxon>Pseudomonadota</taxon>
        <taxon>Betaproteobacteria</taxon>
        <taxon>Burkholderiales</taxon>
        <taxon>Burkholderiaceae</taxon>
        <taxon>Burkholderia</taxon>
        <taxon>Burkholderia cepacia complex</taxon>
    </lineage>
</organism>
<comment type="similarity">
    <text evidence="2">Belongs to the membrane fusion protein (MFP) (TC 8.A.1) family.</text>
</comment>
<dbReference type="GO" id="GO:1990195">
    <property type="term" value="C:macrolide transmembrane transporter complex"/>
    <property type="evidence" value="ECO:0007669"/>
    <property type="project" value="InterPro"/>
</dbReference>
<keyword evidence="6" id="KW-0812">Transmembrane</keyword>
<dbReference type="SUPFAM" id="SSF111369">
    <property type="entry name" value="HlyD-like secretion proteins"/>
    <property type="match status" value="1"/>
</dbReference>
<dbReference type="Pfam" id="PF25917">
    <property type="entry name" value="BSH_RND"/>
    <property type="match status" value="1"/>
</dbReference>
<evidence type="ECO:0000259" key="8">
    <source>
        <dbReference type="Pfam" id="PF25944"/>
    </source>
</evidence>
<evidence type="ECO:0000256" key="3">
    <source>
        <dbReference type="ARBA" id="ARBA00022448"/>
    </source>
</evidence>
<feature type="domain" description="Multidrug resistance protein MdtA-like beta-barrel" evidence="8">
    <location>
        <begin position="226"/>
        <end position="312"/>
    </location>
</feature>
<dbReference type="InterPro" id="IPR058626">
    <property type="entry name" value="MdtA-like_b-barrel"/>
</dbReference>
<proteinExistence type="inferred from homology"/>
<dbReference type="GO" id="GO:0030313">
    <property type="term" value="C:cell envelope"/>
    <property type="evidence" value="ECO:0007669"/>
    <property type="project" value="UniProtKB-SubCell"/>
</dbReference>
<accession>A0A108E6G4</accession>
<dbReference type="Gene3D" id="2.40.30.170">
    <property type="match status" value="1"/>
</dbReference>
<gene>
    <name evidence="10" type="ORF">WT83_28935</name>
</gene>
<comment type="subcellular location">
    <subcellularLocation>
        <location evidence="1">Cell membrane</location>
    </subcellularLocation>
</comment>
<feature type="transmembrane region" description="Helical" evidence="6">
    <location>
        <begin position="12"/>
        <end position="33"/>
    </location>
</feature>
<evidence type="ECO:0000259" key="7">
    <source>
        <dbReference type="Pfam" id="PF25917"/>
    </source>
</evidence>
<dbReference type="InterPro" id="IPR006143">
    <property type="entry name" value="RND_pump_MFP"/>
</dbReference>
<dbReference type="Pfam" id="PF25967">
    <property type="entry name" value="RND-MFP_C"/>
    <property type="match status" value="1"/>
</dbReference>
<name>A0A108E6G4_9BURK</name>
<evidence type="ECO:0000256" key="6">
    <source>
        <dbReference type="SAM" id="Phobius"/>
    </source>
</evidence>
<dbReference type="GO" id="GO:1990281">
    <property type="term" value="C:efflux pump complex"/>
    <property type="evidence" value="ECO:0007669"/>
    <property type="project" value="TreeGrafter"/>
</dbReference>
<dbReference type="AlphaFoldDB" id="A0A108E6G4"/>
<evidence type="ECO:0000256" key="5">
    <source>
        <dbReference type="SAM" id="Coils"/>
    </source>
</evidence>
<keyword evidence="6" id="KW-1133">Transmembrane helix</keyword>
<evidence type="ECO:0000256" key="1">
    <source>
        <dbReference type="ARBA" id="ARBA00004236"/>
    </source>
</evidence>
<feature type="coiled-coil region" evidence="5">
    <location>
        <begin position="99"/>
        <end position="133"/>
    </location>
</feature>
<dbReference type="Proteomes" id="UP000068016">
    <property type="component" value="Unassembled WGS sequence"/>
</dbReference>
<dbReference type="InterPro" id="IPR030190">
    <property type="entry name" value="MacA_alpha-hairpin_sf"/>
</dbReference>
<evidence type="ECO:0000313" key="10">
    <source>
        <dbReference type="EMBL" id="KWN05592.1"/>
    </source>
</evidence>
<dbReference type="Gene3D" id="2.40.420.20">
    <property type="match status" value="1"/>
</dbReference>
<dbReference type="GO" id="GO:1990961">
    <property type="term" value="P:xenobiotic detoxification by transmembrane export across the plasma membrane"/>
    <property type="evidence" value="ECO:0007669"/>
    <property type="project" value="InterPro"/>
</dbReference>
<evidence type="ECO:0000259" key="9">
    <source>
        <dbReference type="Pfam" id="PF25967"/>
    </source>
</evidence>
<dbReference type="GO" id="GO:0019898">
    <property type="term" value="C:extrinsic component of membrane"/>
    <property type="evidence" value="ECO:0007669"/>
    <property type="project" value="InterPro"/>
</dbReference>
<keyword evidence="3" id="KW-0813">Transport</keyword>
<feature type="domain" description="Multidrug resistance protein MdtA-like barrel-sandwich hybrid" evidence="7">
    <location>
        <begin position="66"/>
        <end position="216"/>
    </location>
</feature>
<feature type="domain" description="Multidrug resistance protein MdtA-like C-terminal permuted SH3" evidence="9">
    <location>
        <begin position="318"/>
        <end position="378"/>
    </location>
</feature>
<dbReference type="GO" id="GO:0015562">
    <property type="term" value="F:efflux transmembrane transporter activity"/>
    <property type="evidence" value="ECO:0007669"/>
    <property type="project" value="TreeGrafter"/>
</dbReference>
<protein>
    <submittedName>
        <fullName evidence="10">Uncharacterized protein</fullName>
    </submittedName>
</protein>
<dbReference type="Gene3D" id="2.40.50.100">
    <property type="match status" value="1"/>
</dbReference>
<dbReference type="EMBL" id="LPLZ01000081">
    <property type="protein sequence ID" value="KWN05592.1"/>
    <property type="molecule type" value="Genomic_DNA"/>
</dbReference>